<reference evidence="1 2" key="1">
    <citation type="submission" date="2021-06" db="EMBL/GenBank/DDBJ databases">
        <title>Caerostris extrusa draft genome.</title>
        <authorList>
            <person name="Kono N."/>
            <person name="Arakawa K."/>
        </authorList>
    </citation>
    <scope>NUCLEOTIDE SEQUENCE [LARGE SCALE GENOMIC DNA]</scope>
</reference>
<protein>
    <submittedName>
        <fullName evidence="1">Uncharacterized protein</fullName>
    </submittedName>
</protein>
<sequence length="90" mass="10604">MRRTFGILSDFEQAFCSLSAPCFSNPLRGRPRSCFGNEPEEVFSCSLFRFRSRQENVPDLKKYPWYQIPEKGDILTGCSRQWMWQICAVR</sequence>
<organism evidence="1 2">
    <name type="scientific">Caerostris extrusa</name>
    <name type="common">Bark spider</name>
    <name type="synonym">Caerostris bankana</name>
    <dbReference type="NCBI Taxonomy" id="172846"/>
    <lineage>
        <taxon>Eukaryota</taxon>
        <taxon>Metazoa</taxon>
        <taxon>Ecdysozoa</taxon>
        <taxon>Arthropoda</taxon>
        <taxon>Chelicerata</taxon>
        <taxon>Arachnida</taxon>
        <taxon>Araneae</taxon>
        <taxon>Araneomorphae</taxon>
        <taxon>Entelegynae</taxon>
        <taxon>Araneoidea</taxon>
        <taxon>Araneidae</taxon>
        <taxon>Caerostris</taxon>
    </lineage>
</organism>
<dbReference type="AlphaFoldDB" id="A0AAV4Y4S7"/>
<comment type="caution">
    <text evidence="1">The sequence shown here is derived from an EMBL/GenBank/DDBJ whole genome shotgun (WGS) entry which is preliminary data.</text>
</comment>
<dbReference type="Proteomes" id="UP001054945">
    <property type="component" value="Unassembled WGS sequence"/>
</dbReference>
<proteinExistence type="predicted"/>
<evidence type="ECO:0000313" key="2">
    <source>
        <dbReference type="Proteomes" id="UP001054945"/>
    </source>
</evidence>
<accession>A0AAV4Y4S7</accession>
<dbReference type="EMBL" id="BPLR01001461">
    <property type="protein sequence ID" value="GIZ02461.1"/>
    <property type="molecule type" value="Genomic_DNA"/>
</dbReference>
<name>A0AAV4Y4S7_CAEEX</name>
<gene>
    <name evidence="1" type="ORF">CEXT_459081</name>
</gene>
<keyword evidence="2" id="KW-1185">Reference proteome</keyword>
<evidence type="ECO:0000313" key="1">
    <source>
        <dbReference type="EMBL" id="GIZ02461.1"/>
    </source>
</evidence>